<dbReference type="EMBL" id="CAJNOQ010001419">
    <property type="protein sequence ID" value="CAF0893745.1"/>
    <property type="molecule type" value="Genomic_DNA"/>
</dbReference>
<name>A0A813Z3H8_9BILA</name>
<accession>A0A813Z3H8</accession>
<feature type="compositionally biased region" description="Low complexity" evidence="1">
    <location>
        <begin position="552"/>
        <end position="571"/>
    </location>
</feature>
<feature type="region of interest" description="Disordered" evidence="1">
    <location>
        <begin position="201"/>
        <end position="223"/>
    </location>
</feature>
<feature type="compositionally biased region" description="Basic and acidic residues" evidence="1">
    <location>
        <begin position="515"/>
        <end position="525"/>
    </location>
</feature>
<evidence type="ECO:0000313" key="4">
    <source>
        <dbReference type="EMBL" id="CAF3573147.1"/>
    </source>
</evidence>
<protein>
    <submittedName>
        <fullName evidence="3">Uncharacterized protein</fullName>
    </submittedName>
</protein>
<feature type="compositionally biased region" description="Polar residues" evidence="1">
    <location>
        <begin position="526"/>
        <end position="535"/>
    </location>
</feature>
<dbReference type="EMBL" id="CAJOBC010001419">
    <property type="protein sequence ID" value="CAF3677527.1"/>
    <property type="molecule type" value="Genomic_DNA"/>
</dbReference>
<evidence type="ECO:0000313" key="3">
    <source>
        <dbReference type="EMBL" id="CAF0893745.1"/>
    </source>
</evidence>
<sequence>MAAACGNDISNSLHCHKTSWNSKKFKKTKSAYSAAKSLIVRSSIIYLQKQTKLLKIENNELKENSRKNDGKLKQFQNDLNILENIQQLSPDNLETFFEERMQKLQTFVDDHCNQIHTAVQQETEYWDKIYAVINRKLPHRIMSRRLASHKFQQVNRPDESIVTTIDGVEVTPDLDVRMSMQQTRSRLTQLNKEVATSFSSTLSINRKSSNTNEKDDANLNQNENRMPKVLSLDQTFVVDQRLEPLTTESTISCSTFPSNVNVPLNIEKDGIFNNDQSTNIEIEITQKPYSLPIAVQQHQSSSPPKSDDDDGIKILPIQLHYAAADIIPIRINQTFAVADVINERKTLPIEVHGMNNNNNNNNSRPMNETFFVGKTFNLSPALLAINEHQQQQSESSDNMYDCLTNSNKNKSPVLQNNGAVEYSSSIHPNTNNNFQMRTTFVTKKAKGKFKRPLISIYDSPVKREYDDSLTSDSDDQIQKKSISVKQSMSTITITSAYSEERNQKSKPRRQIIKNNKSEISIEKKGNNLQTLSSPKHYNFRTRKQQPEKTQLSSAIESRSKSRSVSPTKTTRNGNRKIDDQTAKKRVKKNNKRSTSSQRNEKLSTPIIRVKTPSTTKKIPRLRSPTQTRSRSSMNQSDTKKTMRLDVKTPLTKKKLVMIRFFSTEDYL</sequence>
<dbReference type="EMBL" id="CAJNOK010001052">
    <property type="protein sequence ID" value="CAF0790617.1"/>
    <property type="molecule type" value="Genomic_DNA"/>
</dbReference>
<dbReference type="Proteomes" id="UP000681722">
    <property type="component" value="Unassembled WGS sequence"/>
</dbReference>
<evidence type="ECO:0000256" key="1">
    <source>
        <dbReference type="SAM" id="MobiDB-lite"/>
    </source>
</evidence>
<proteinExistence type="predicted"/>
<dbReference type="AlphaFoldDB" id="A0A813Z3H8"/>
<feature type="compositionally biased region" description="Polar residues" evidence="1">
    <location>
        <begin position="623"/>
        <end position="636"/>
    </location>
</feature>
<dbReference type="Proteomes" id="UP000663829">
    <property type="component" value="Unassembled WGS sequence"/>
</dbReference>
<feature type="compositionally biased region" description="Polar residues" evidence="1">
    <location>
        <begin position="201"/>
        <end position="211"/>
    </location>
</feature>
<keyword evidence="6" id="KW-1185">Reference proteome</keyword>
<reference evidence="3" key="1">
    <citation type="submission" date="2021-02" db="EMBL/GenBank/DDBJ databases">
        <authorList>
            <person name="Nowell W R."/>
        </authorList>
    </citation>
    <scope>NUCLEOTIDE SEQUENCE</scope>
</reference>
<organism evidence="3 6">
    <name type="scientific">Didymodactylos carnosus</name>
    <dbReference type="NCBI Taxonomy" id="1234261"/>
    <lineage>
        <taxon>Eukaryota</taxon>
        <taxon>Metazoa</taxon>
        <taxon>Spiralia</taxon>
        <taxon>Gnathifera</taxon>
        <taxon>Rotifera</taxon>
        <taxon>Eurotatoria</taxon>
        <taxon>Bdelloidea</taxon>
        <taxon>Philodinida</taxon>
        <taxon>Philodinidae</taxon>
        <taxon>Didymodactylos</taxon>
    </lineage>
</organism>
<evidence type="ECO:0000313" key="5">
    <source>
        <dbReference type="EMBL" id="CAF3677527.1"/>
    </source>
</evidence>
<gene>
    <name evidence="3" type="ORF">GPM918_LOCUS8263</name>
    <name evidence="2" type="ORF">OVA965_LOCUS4112</name>
    <name evidence="5" type="ORF">SRO942_LOCUS8263</name>
    <name evidence="4" type="ORF">TMI583_LOCUS4110</name>
</gene>
<dbReference type="Proteomes" id="UP000682733">
    <property type="component" value="Unassembled WGS sequence"/>
</dbReference>
<dbReference type="Proteomes" id="UP000677228">
    <property type="component" value="Unassembled WGS sequence"/>
</dbReference>
<dbReference type="EMBL" id="CAJOBA010001052">
    <property type="protein sequence ID" value="CAF3573147.1"/>
    <property type="molecule type" value="Genomic_DNA"/>
</dbReference>
<comment type="caution">
    <text evidence="3">The sequence shown here is derived from an EMBL/GenBank/DDBJ whole genome shotgun (WGS) entry which is preliminary data.</text>
</comment>
<evidence type="ECO:0000313" key="2">
    <source>
        <dbReference type="EMBL" id="CAF0790617.1"/>
    </source>
</evidence>
<feature type="region of interest" description="Disordered" evidence="1">
    <location>
        <begin position="497"/>
        <end position="640"/>
    </location>
</feature>
<evidence type="ECO:0000313" key="6">
    <source>
        <dbReference type="Proteomes" id="UP000663829"/>
    </source>
</evidence>